<evidence type="ECO:0000256" key="2">
    <source>
        <dbReference type="SAM" id="MobiDB-lite"/>
    </source>
</evidence>
<dbReference type="PANTHER" id="PTHR14484:SF1">
    <property type="entry name" value="COILED-COIL DOMAIN-CONTAINING PROTEIN 71L"/>
    <property type="match status" value="1"/>
</dbReference>
<dbReference type="PANTHER" id="PTHR14484">
    <property type="entry name" value="COILED-COIL DOMAIN-CONTAINING PROTEIN 71"/>
    <property type="match status" value="1"/>
</dbReference>
<name>G1KV67_ANOCA</name>
<dbReference type="InParanoid" id="G1KV67"/>
<reference evidence="3" key="2">
    <citation type="submission" date="2025-08" db="UniProtKB">
        <authorList>
            <consortium name="Ensembl"/>
        </authorList>
    </citation>
    <scope>IDENTIFICATION</scope>
</reference>
<dbReference type="Ensembl" id="ENSACAT00000024600.2">
    <property type="protein sequence ID" value="ENSACAP00000018305.2"/>
    <property type="gene ID" value="ENSACAG00000027619.2"/>
</dbReference>
<evidence type="ECO:0000313" key="3">
    <source>
        <dbReference type="Ensembl" id="ENSACAP00000018305.2"/>
    </source>
</evidence>
<dbReference type="Proteomes" id="UP000001646">
    <property type="component" value="Chromosome 5"/>
</dbReference>
<dbReference type="Pfam" id="PF15374">
    <property type="entry name" value="CCDC71L"/>
    <property type="match status" value="1"/>
</dbReference>
<evidence type="ECO:0000313" key="4">
    <source>
        <dbReference type="Proteomes" id="UP000001646"/>
    </source>
</evidence>
<reference evidence="3" key="3">
    <citation type="submission" date="2025-09" db="UniProtKB">
        <authorList>
            <consortium name="Ensembl"/>
        </authorList>
    </citation>
    <scope>IDENTIFICATION</scope>
</reference>
<protein>
    <submittedName>
        <fullName evidence="3">Coiled-coil domain containing 71 like</fullName>
    </submittedName>
</protein>
<feature type="region of interest" description="Disordered" evidence="2">
    <location>
        <begin position="131"/>
        <end position="201"/>
    </location>
</feature>
<evidence type="ECO:0000256" key="1">
    <source>
        <dbReference type="ARBA" id="ARBA00022553"/>
    </source>
</evidence>
<sequence>MGPEGRGHGALPARGFKKSSILWRRRKSEVVLELLLLRRKRRRRRKAGQDAAEGPAAAAEKVVHSRAQALSRGGAAKALGDAFKLLVPKSTEFMSSDAELWNFLCSLRHEFSPVILRSKDVYGYASCRAVVPEPTPAPHAGRRRERPPRRAAARRGRQGGGGGGGNSRRRRGVKRRRHEEDEEEEDERPPKEGRPADAFPALKVRGSVWNRRSLEATRRKAQRLFRVDLAPFVRLQRLTDS</sequence>
<dbReference type="InterPro" id="IPR026695">
    <property type="entry name" value="Ccdc71/71L"/>
</dbReference>
<accession>G1KV67</accession>
<dbReference type="AlphaFoldDB" id="G1KV67"/>
<reference evidence="3 4" key="1">
    <citation type="submission" date="2009-12" db="EMBL/GenBank/DDBJ databases">
        <title>The Genome Sequence of Anolis carolinensis (Green Anole Lizard).</title>
        <authorList>
            <consortium name="The Genome Sequencing Platform"/>
            <person name="Di Palma F."/>
            <person name="Alfoldi J."/>
            <person name="Heiman D."/>
            <person name="Young S."/>
            <person name="Grabherr M."/>
            <person name="Johnson J."/>
            <person name="Lander E.S."/>
            <person name="Lindblad-Toh K."/>
        </authorList>
    </citation>
    <scope>NUCLEOTIDE SEQUENCE [LARGE SCALE GENOMIC DNA]</scope>
    <source>
        <strain evidence="3 4">JBL SC #1</strain>
    </source>
</reference>
<feature type="compositionally biased region" description="Basic residues" evidence="2">
    <location>
        <begin position="167"/>
        <end position="177"/>
    </location>
</feature>
<gene>
    <name evidence="3" type="primary">CCDC71L</name>
</gene>
<keyword evidence="4" id="KW-1185">Reference proteome</keyword>
<feature type="compositionally biased region" description="Basic residues" evidence="2">
    <location>
        <begin position="140"/>
        <end position="157"/>
    </location>
</feature>
<dbReference type="GeneTree" id="ENSGT00940000155306"/>
<dbReference type="HOGENOM" id="CLU_103792_0_0_1"/>
<keyword evidence="1" id="KW-0597">Phosphoprotein</keyword>
<dbReference type="eggNOG" id="ENOG502S4D3">
    <property type="taxonomic scope" value="Eukaryota"/>
</dbReference>
<organism evidence="3 4">
    <name type="scientific">Anolis carolinensis</name>
    <name type="common">Green anole</name>
    <name type="synonym">American chameleon</name>
    <dbReference type="NCBI Taxonomy" id="28377"/>
    <lineage>
        <taxon>Eukaryota</taxon>
        <taxon>Metazoa</taxon>
        <taxon>Chordata</taxon>
        <taxon>Craniata</taxon>
        <taxon>Vertebrata</taxon>
        <taxon>Euteleostomi</taxon>
        <taxon>Lepidosauria</taxon>
        <taxon>Squamata</taxon>
        <taxon>Bifurcata</taxon>
        <taxon>Unidentata</taxon>
        <taxon>Episquamata</taxon>
        <taxon>Toxicofera</taxon>
        <taxon>Iguania</taxon>
        <taxon>Dactyloidae</taxon>
        <taxon>Anolis</taxon>
    </lineage>
</organism>
<dbReference type="Bgee" id="ENSACAG00000027619">
    <property type="expression patterns" value="Expressed in ovary and 11 other cell types or tissues"/>
</dbReference>
<proteinExistence type="predicted"/>